<dbReference type="GO" id="GO:0016301">
    <property type="term" value="F:kinase activity"/>
    <property type="evidence" value="ECO:0007669"/>
    <property type="project" value="UniProtKB-KW"/>
</dbReference>
<dbReference type="InterPro" id="IPR018484">
    <property type="entry name" value="FGGY_N"/>
</dbReference>
<protein>
    <submittedName>
        <fullName evidence="6">Sugar (Pentulose or hexulose) kinase</fullName>
    </submittedName>
</protein>
<dbReference type="Pfam" id="PF02782">
    <property type="entry name" value="FGGY_C"/>
    <property type="match status" value="1"/>
</dbReference>
<dbReference type="InterPro" id="IPR043129">
    <property type="entry name" value="ATPase_NBD"/>
</dbReference>
<comment type="similarity">
    <text evidence="1">Belongs to the FGGY kinase family.</text>
</comment>
<keyword evidence="2" id="KW-0808">Transferase</keyword>
<dbReference type="OrthoDB" id="9805576at2"/>
<organism evidence="6 7">
    <name type="scientific">Desulfotruncus arcticus DSM 17038</name>
    <dbReference type="NCBI Taxonomy" id="1121424"/>
    <lineage>
        <taxon>Bacteria</taxon>
        <taxon>Bacillati</taxon>
        <taxon>Bacillota</taxon>
        <taxon>Clostridia</taxon>
        <taxon>Eubacteriales</taxon>
        <taxon>Desulfallaceae</taxon>
        <taxon>Desulfotruncus</taxon>
    </lineage>
</organism>
<dbReference type="SUPFAM" id="SSF53067">
    <property type="entry name" value="Actin-like ATPase domain"/>
    <property type="match status" value="2"/>
</dbReference>
<dbReference type="PANTHER" id="PTHR43095">
    <property type="entry name" value="SUGAR KINASE"/>
    <property type="match status" value="1"/>
</dbReference>
<dbReference type="CDD" id="cd07779">
    <property type="entry name" value="ASKHA_NBD_FGGY_YgcE-like"/>
    <property type="match status" value="1"/>
</dbReference>
<evidence type="ECO:0000256" key="1">
    <source>
        <dbReference type="ARBA" id="ARBA00009156"/>
    </source>
</evidence>
<evidence type="ECO:0000256" key="2">
    <source>
        <dbReference type="ARBA" id="ARBA00022679"/>
    </source>
</evidence>
<keyword evidence="3 6" id="KW-0418">Kinase</keyword>
<keyword evidence="7" id="KW-1185">Reference proteome</keyword>
<dbReference type="STRING" id="341036.SAMN05660649_03649"/>
<dbReference type="RefSeq" id="WP_092472966.1">
    <property type="nucleotide sequence ID" value="NZ_FOOX01000014.1"/>
</dbReference>
<dbReference type="Proteomes" id="UP000199337">
    <property type="component" value="Unassembled WGS sequence"/>
</dbReference>
<feature type="domain" description="Carbohydrate kinase FGGY C-terminal" evidence="5">
    <location>
        <begin position="266"/>
        <end position="458"/>
    </location>
</feature>
<proteinExistence type="inferred from homology"/>
<dbReference type="EMBL" id="FOOX01000014">
    <property type="protein sequence ID" value="SFH04696.1"/>
    <property type="molecule type" value="Genomic_DNA"/>
</dbReference>
<dbReference type="Pfam" id="PF00370">
    <property type="entry name" value="FGGY_N"/>
    <property type="match status" value="1"/>
</dbReference>
<evidence type="ECO:0000259" key="5">
    <source>
        <dbReference type="Pfam" id="PF02782"/>
    </source>
</evidence>
<reference evidence="7" key="1">
    <citation type="submission" date="2016-10" db="EMBL/GenBank/DDBJ databases">
        <authorList>
            <person name="Varghese N."/>
            <person name="Submissions S."/>
        </authorList>
    </citation>
    <scope>NUCLEOTIDE SEQUENCE [LARGE SCALE GENOMIC DNA]</scope>
    <source>
        <strain evidence="7">DSM 17038</strain>
    </source>
</reference>
<accession>A0A1I2WWC3</accession>
<evidence type="ECO:0000313" key="7">
    <source>
        <dbReference type="Proteomes" id="UP000199337"/>
    </source>
</evidence>
<dbReference type="InterPro" id="IPR000577">
    <property type="entry name" value="Carb_kinase_FGGY"/>
</dbReference>
<name>A0A1I2WWC3_9FIRM</name>
<dbReference type="InterPro" id="IPR018485">
    <property type="entry name" value="FGGY_C"/>
</dbReference>
<dbReference type="Gene3D" id="3.30.420.40">
    <property type="match status" value="2"/>
</dbReference>
<evidence type="ECO:0000259" key="4">
    <source>
        <dbReference type="Pfam" id="PF00370"/>
    </source>
</evidence>
<dbReference type="PANTHER" id="PTHR43095:SF5">
    <property type="entry name" value="XYLULOSE KINASE"/>
    <property type="match status" value="1"/>
</dbReference>
<dbReference type="PIRSF" id="PIRSF000538">
    <property type="entry name" value="GlpK"/>
    <property type="match status" value="1"/>
</dbReference>
<feature type="domain" description="Carbohydrate kinase FGGY N-terminal" evidence="4">
    <location>
        <begin position="6"/>
        <end position="254"/>
    </location>
</feature>
<dbReference type="GO" id="GO:0005975">
    <property type="term" value="P:carbohydrate metabolic process"/>
    <property type="evidence" value="ECO:0007669"/>
    <property type="project" value="InterPro"/>
</dbReference>
<evidence type="ECO:0000313" key="6">
    <source>
        <dbReference type="EMBL" id="SFH04696.1"/>
    </source>
</evidence>
<gene>
    <name evidence="6" type="ORF">SAMN05660649_03649</name>
</gene>
<evidence type="ECO:0000256" key="3">
    <source>
        <dbReference type="ARBA" id="ARBA00022777"/>
    </source>
</evidence>
<sequence>MYQETVLAIDVGTQSVRALAFNPSGQLIDQVRVIYTEPYRSPRPGWAEQDPGYYWQRLAEACRKLWSRGLVDPAALAAVSLTSQRATLVNLDRNGDPLRPAIVWLDQRRAGKVPSVGFLWSLAFRLAGLGGTLNYLRAEAEANWLREHQPSIWARTAHYLFLSGYLTYRLTGSFVDSIGCQVGYIPFDYRRQTWPPASHWKWRAIPVPRELFPELVPPGRQLGEITAEAAAVTGLPEGLPVIAAASDKACEVLGSGCLEPHQGCIGYGTTATINVNSARYIEPIMLIPPYPSACPGEYNLEVQIYRGFWMVSWFKEEFAWQEQALSRQSGVPVEELLDRLAAKVRPGSMGLVLQPFWSPGLKYPGPEAKGAVIGFGGVHTRAHLYRALLEGLAYAVREGRERIERRSKIPVTEIKVCGGGSRSDQMMQITADVFGLPAVRPAVFEASGLGAAMLAAVGAGLHPDLKTAVGAMTGPGQEFQPNREAVKIYDRLYRKVFRRMYRKLLPAYKDICNITNYPETPSGTR</sequence>
<dbReference type="AlphaFoldDB" id="A0A1I2WWC3"/>
<dbReference type="InterPro" id="IPR050406">
    <property type="entry name" value="FGGY_Carb_Kinase"/>
</dbReference>